<evidence type="ECO:0000313" key="3">
    <source>
        <dbReference type="EMBL" id="PSB33245.1"/>
    </source>
</evidence>
<proteinExistence type="predicted"/>
<name>A0A2T1EKM3_9CYAN</name>
<evidence type="ECO:0000256" key="1">
    <source>
        <dbReference type="SAM" id="MobiDB-lite"/>
    </source>
</evidence>
<feature type="region of interest" description="Disordered" evidence="1">
    <location>
        <begin position="310"/>
        <end position="377"/>
    </location>
</feature>
<protein>
    <recommendedName>
        <fullName evidence="2">MobA/VirD2-like nuclease domain-containing protein</fullName>
    </recommendedName>
</protein>
<evidence type="ECO:0000259" key="2">
    <source>
        <dbReference type="Pfam" id="PF03432"/>
    </source>
</evidence>
<evidence type="ECO:0000313" key="4">
    <source>
        <dbReference type="Proteomes" id="UP000239576"/>
    </source>
</evidence>
<dbReference type="InterPro" id="IPR005094">
    <property type="entry name" value="Endonuclease_MobA/VirD2"/>
</dbReference>
<comment type="caution">
    <text evidence="3">The sequence shown here is derived from an EMBL/GenBank/DDBJ whole genome shotgun (WGS) entry which is preliminary data.</text>
</comment>
<dbReference type="AlphaFoldDB" id="A0A2T1EKM3"/>
<reference evidence="3 4" key="2">
    <citation type="submission" date="2018-03" db="EMBL/GenBank/DDBJ databases">
        <title>The ancient ancestry and fast evolution of plastids.</title>
        <authorList>
            <person name="Moore K.R."/>
            <person name="Magnabosco C."/>
            <person name="Momper L."/>
            <person name="Gold D.A."/>
            <person name="Bosak T."/>
            <person name="Fournier G.P."/>
        </authorList>
    </citation>
    <scope>NUCLEOTIDE SEQUENCE [LARGE SCALE GENOMIC DNA]</scope>
    <source>
        <strain evidence="3 4">ULC18</strain>
    </source>
</reference>
<dbReference type="EMBL" id="PVWK01000020">
    <property type="protein sequence ID" value="PSB33245.1"/>
    <property type="molecule type" value="Genomic_DNA"/>
</dbReference>
<sequence length="377" mass="41609">MIPNVVRGNGFRGALDYIFDTQAQRQGEASLKQPEIIDSNMAELTARTLATEFGVVRQLNRRCKNPVWHVSLAFAIGEVPTDEQLERIPALFIDKVGAQAGDGEQGIHSEQNQWVAVIHRDKAHLHLHLLLNRIRYDGQVCYCKWDKNRAQAACRELEQELGLVAVKGDSSRLFLDGRLVARLEQDAERTGVVDPRLERYRRERKASLEASHARPDRRAATALRATVGSVSDGDSIGVAGTGVGSSTRDAEPATAPEPGLEQFKRQLERQSKRQLERQLLAGLDHFLSTVAGESCQPGDLQNRADHDLQRDRGGVQPVHSGVQGGEPAVESRKRQPERPNASAGGDGRQPAKPAPEARTVPVKAPVRRPKVPIDYER</sequence>
<dbReference type="Pfam" id="PF03432">
    <property type="entry name" value="Relaxase"/>
    <property type="match status" value="1"/>
</dbReference>
<gene>
    <name evidence="3" type="ORF">C7B82_04620</name>
</gene>
<organism evidence="3 4">
    <name type="scientific">Stenomitos frigidus ULC18</name>
    <dbReference type="NCBI Taxonomy" id="2107698"/>
    <lineage>
        <taxon>Bacteria</taxon>
        <taxon>Bacillati</taxon>
        <taxon>Cyanobacteriota</taxon>
        <taxon>Cyanophyceae</taxon>
        <taxon>Leptolyngbyales</taxon>
        <taxon>Leptolyngbyaceae</taxon>
        <taxon>Stenomitos</taxon>
    </lineage>
</organism>
<keyword evidence="4" id="KW-1185">Reference proteome</keyword>
<feature type="region of interest" description="Disordered" evidence="1">
    <location>
        <begin position="234"/>
        <end position="260"/>
    </location>
</feature>
<dbReference type="Proteomes" id="UP000239576">
    <property type="component" value="Unassembled WGS sequence"/>
</dbReference>
<dbReference type="OrthoDB" id="423968at2"/>
<accession>A0A2T1EKM3</accession>
<reference evidence="4" key="1">
    <citation type="submission" date="2018-02" db="EMBL/GenBank/DDBJ databases">
        <authorList>
            <person name="Moore K."/>
            <person name="Momper L."/>
        </authorList>
    </citation>
    <scope>NUCLEOTIDE SEQUENCE [LARGE SCALE GENOMIC DNA]</scope>
    <source>
        <strain evidence="4">ULC18</strain>
    </source>
</reference>
<dbReference type="RefSeq" id="WP_106255146.1">
    <property type="nucleotide sequence ID" value="NZ_CAWNSW010000120.1"/>
</dbReference>
<feature type="domain" description="MobA/VirD2-like nuclease" evidence="2">
    <location>
        <begin position="32"/>
        <end position="163"/>
    </location>
</feature>